<keyword evidence="2" id="KW-1185">Reference proteome</keyword>
<sequence length="125" mass="14644">MDSSEDHRAQSTCHGFPQFIRPIYPSRLTVQREAYAFGDTFVLQCIDRLPFIGYLQQLTVKMIYYDHGLLRMSRYMHYDGLSRVLQSLQHPTLSIRLFLILRPHPATKRISGKTNWIVSGERTRS</sequence>
<evidence type="ECO:0000313" key="2">
    <source>
        <dbReference type="Proteomes" id="UP000807025"/>
    </source>
</evidence>
<dbReference type="Proteomes" id="UP000807025">
    <property type="component" value="Unassembled WGS sequence"/>
</dbReference>
<proteinExistence type="predicted"/>
<protein>
    <submittedName>
        <fullName evidence="1">Uncharacterized protein</fullName>
    </submittedName>
</protein>
<comment type="caution">
    <text evidence="1">The sequence shown here is derived from an EMBL/GenBank/DDBJ whole genome shotgun (WGS) entry which is preliminary data.</text>
</comment>
<gene>
    <name evidence="1" type="ORF">BDN71DRAFT_1030473</name>
</gene>
<name>A0A9P6A7E6_PLEER</name>
<accession>A0A9P6A7E6</accession>
<dbReference type="AlphaFoldDB" id="A0A9P6A7E6"/>
<dbReference type="OrthoDB" id="10511415at2759"/>
<evidence type="ECO:0000313" key="1">
    <source>
        <dbReference type="EMBL" id="KAF9500621.1"/>
    </source>
</evidence>
<organism evidence="1 2">
    <name type="scientific">Pleurotus eryngii</name>
    <name type="common">Boletus of the steppes</name>
    <dbReference type="NCBI Taxonomy" id="5323"/>
    <lineage>
        <taxon>Eukaryota</taxon>
        <taxon>Fungi</taxon>
        <taxon>Dikarya</taxon>
        <taxon>Basidiomycota</taxon>
        <taxon>Agaricomycotina</taxon>
        <taxon>Agaricomycetes</taxon>
        <taxon>Agaricomycetidae</taxon>
        <taxon>Agaricales</taxon>
        <taxon>Pleurotineae</taxon>
        <taxon>Pleurotaceae</taxon>
        <taxon>Pleurotus</taxon>
    </lineage>
</organism>
<dbReference type="EMBL" id="MU154526">
    <property type="protein sequence ID" value="KAF9500621.1"/>
    <property type="molecule type" value="Genomic_DNA"/>
</dbReference>
<reference evidence="1" key="1">
    <citation type="submission" date="2020-11" db="EMBL/GenBank/DDBJ databases">
        <authorList>
            <consortium name="DOE Joint Genome Institute"/>
            <person name="Ahrendt S."/>
            <person name="Riley R."/>
            <person name="Andreopoulos W."/>
            <person name="Labutti K."/>
            <person name="Pangilinan J."/>
            <person name="Ruiz-Duenas F.J."/>
            <person name="Barrasa J.M."/>
            <person name="Sanchez-Garcia M."/>
            <person name="Camarero S."/>
            <person name="Miyauchi S."/>
            <person name="Serrano A."/>
            <person name="Linde D."/>
            <person name="Babiker R."/>
            <person name="Drula E."/>
            <person name="Ayuso-Fernandez I."/>
            <person name="Pacheco R."/>
            <person name="Padilla G."/>
            <person name="Ferreira P."/>
            <person name="Barriuso J."/>
            <person name="Kellner H."/>
            <person name="Castanera R."/>
            <person name="Alfaro M."/>
            <person name="Ramirez L."/>
            <person name="Pisabarro A.G."/>
            <person name="Kuo A."/>
            <person name="Tritt A."/>
            <person name="Lipzen A."/>
            <person name="He G."/>
            <person name="Yan M."/>
            <person name="Ng V."/>
            <person name="Cullen D."/>
            <person name="Martin F."/>
            <person name="Rosso M.-N."/>
            <person name="Henrissat B."/>
            <person name="Hibbett D."/>
            <person name="Martinez A.T."/>
            <person name="Grigoriev I.V."/>
        </authorList>
    </citation>
    <scope>NUCLEOTIDE SEQUENCE</scope>
    <source>
        <strain evidence="1">ATCC 90797</strain>
    </source>
</reference>